<reference evidence="3 4" key="1">
    <citation type="submission" date="2019-03" db="EMBL/GenBank/DDBJ databases">
        <title>Genomic Encyclopedia of Type Strains, Phase IV (KMG-IV): sequencing the most valuable type-strain genomes for metagenomic binning, comparative biology and taxonomic classification.</title>
        <authorList>
            <person name="Goeker M."/>
        </authorList>
    </citation>
    <scope>NUCLEOTIDE SEQUENCE [LARGE SCALE GENOMIC DNA]</scope>
    <source>
        <strain evidence="3 4">DSM 21153</strain>
    </source>
</reference>
<evidence type="ECO:0000256" key="1">
    <source>
        <dbReference type="SAM" id="MobiDB-lite"/>
    </source>
</evidence>
<dbReference type="Pfam" id="PF13801">
    <property type="entry name" value="Metal_resist"/>
    <property type="match status" value="1"/>
</dbReference>
<evidence type="ECO:0000313" key="3">
    <source>
        <dbReference type="EMBL" id="TCM88183.1"/>
    </source>
</evidence>
<sequence>MAGTEKAAATPRTPVWVRVALVASLALNLLVLGIVGGAVLKRDMPPRAGFVPGDYGPYSRALSEPDREALRAAYRAEAPRLRENREAVRQSFRDLQAALRAAPYDHARVVAVVEAQQARVQDHAALMRGLTLDRVAAMSPEERAAFADRLERVLRRGPPRERDRDREGHGGRP</sequence>
<dbReference type="AlphaFoldDB" id="A0A4R1Z4G7"/>
<evidence type="ECO:0000313" key="4">
    <source>
        <dbReference type="Proteomes" id="UP000295277"/>
    </source>
</evidence>
<proteinExistence type="predicted"/>
<feature type="transmembrane region" description="Helical" evidence="2">
    <location>
        <begin position="15"/>
        <end position="40"/>
    </location>
</feature>
<feature type="region of interest" description="Disordered" evidence="1">
    <location>
        <begin position="149"/>
        <end position="173"/>
    </location>
</feature>
<protein>
    <submittedName>
        <fullName evidence="3">Putative membrane protein</fullName>
    </submittedName>
</protein>
<keyword evidence="4" id="KW-1185">Reference proteome</keyword>
<accession>A0A4R1Z4G7</accession>
<dbReference type="InterPro" id="IPR025961">
    <property type="entry name" value="Metal_resist"/>
</dbReference>
<dbReference type="RefSeq" id="WP_132693180.1">
    <property type="nucleotide sequence ID" value="NZ_SLVM01000001.1"/>
</dbReference>
<name>A0A4R1Z4G7_9RHOB</name>
<keyword evidence="2" id="KW-1133">Transmembrane helix</keyword>
<keyword evidence="2" id="KW-0812">Transmembrane</keyword>
<dbReference type="EMBL" id="SLVM01000001">
    <property type="protein sequence ID" value="TCM88183.1"/>
    <property type="molecule type" value="Genomic_DNA"/>
</dbReference>
<comment type="caution">
    <text evidence="3">The sequence shown here is derived from an EMBL/GenBank/DDBJ whole genome shotgun (WGS) entry which is preliminary data.</text>
</comment>
<keyword evidence="2" id="KW-0472">Membrane</keyword>
<dbReference type="Proteomes" id="UP000295277">
    <property type="component" value="Unassembled WGS sequence"/>
</dbReference>
<organism evidence="3 4">
    <name type="scientific">Rhodovulum steppense</name>
    <dbReference type="NCBI Taxonomy" id="540251"/>
    <lineage>
        <taxon>Bacteria</taxon>
        <taxon>Pseudomonadati</taxon>
        <taxon>Pseudomonadota</taxon>
        <taxon>Alphaproteobacteria</taxon>
        <taxon>Rhodobacterales</taxon>
        <taxon>Paracoccaceae</taxon>
        <taxon>Rhodovulum</taxon>
    </lineage>
</organism>
<evidence type="ECO:0000256" key="2">
    <source>
        <dbReference type="SAM" id="Phobius"/>
    </source>
</evidence>
<gene>
    <name evidence="3" type="ORF">EV216_101197</name>
</gene>